<evidence type="ECO:0000313" key="1">
    <source>
        <dbReference type="EMBL" id="MCB8876922.1"/>
    </source>
</evidence>
<evidence type="ECO:0000313" key="2">
    <source>
        <dbReference type="Proteomes" id="UP000708298"/>
    </source>
</evidence>
<name>A0A963YTR6_9PROT</name>
<dbReference type="Pfam" id="PF07040">
    <property type="entry name" value="DUF1326"/>
    <property type="match status" value="1"/>
</dbReference>
<sequence length="216" mass="23913">MIDWYVEGIKFGNCSCDYSCPCQFELLPSRGYCHGIEIIRIDKGHFGDTPLDGLHTIVQYQWPGPVFEGKGEMQAIIDEKADAEQRRALATILHGKETKDAATHWWVFHAMSDTVHDPIFETIVFEVDVGARLARASIGDKLEASGRPIRSPVDGAPHRVRIDLPDGMEFSQAEIGSASTEARTNAMSLSLSDTYGQFNHFRISGKGFVRGGPSTR</sequence>
<reference evidence="1" key="1">
    <citation type="journal article" date="2021" name="Microorganisms">
        <title>Acidisoma silvae sp. nov. and Acidisomacellulosilytica sp. nov., Two Acidophilic Bacteria Isolated from Decaying Wood, Hydrolyzing Cellulose and Producing Poly-3-hydroxybutyrate.</title>
        <authorList>
            <person name="Mieszkin S."/>
            <person name="Pouder E."/>
            <person name="Uroz S."/>
            <person name="Simon-Colin C."/>
            <person name="Alain K."/>
        </authorList>
    </citation>
    <scope>NUCLEOTIDE SEQUENCE</scope>
    <source>
        <strain evidence="1">HW T2.11</strain>
    </source>
</reference>
<keyword evidence="2" id="KW-1185">Reference proteome</keyword>
<protein>
    <submittedName>
        <fullName evidence="1">DUF1326 domain-containing protein</fullName>
    </submittedName>
</protein>
<dbReference type="PIRSF" id="PIRSF033303">
    <property type="entry name" value="UCP033303"/>
    <property type="match status" value="1"/>
</dbReference>
<dbReference type="EMBL" id="JAESVB010000009">
    <property type="protein sequence ID" value="MCB8876922.1"/>
    <property type="molecule type" value="Genomic_DNA"/>
</dbReference>
<dbReference type="AlphaFoldDB" id="A0A963YTR6"/>
<reference evidence="1" key="2">
    <citation type="submission" date="2021-01" db="EMBL/GenBank/DDBJ databases">
        <authorList>
            <person name="Mieszkin S."/>
            <person name="Pouder E."/>
            <person name="Alain K."/>
        </authorList>
    </citation>
    <scope>NUCLEOTIDE SEQUENCE</scope>
    <source>
        <strain evidence="1">HW T2.11</strain>
    </source>
</reference>
<proteinExistence type="predicted"/>
<dbReference type="Proteomes" id="UP000708298">
    <property type="component" value="Unassembled WGS sequence"/>
</dbReference>
<gene>
    <name evidence="1" type="ORF">ASILVAE211_17140</name>
</gene>
<accession>A0A963YTR6</accession>
<organism evidence="1 2">
    <name type="scientific">Acidisoma silvae</name>
    <dbReference type="NCBI Taxonomy" id="2802396"/>
    <lineage>
        <taxon>Bacteria</taxon>
        <taxon>Pseudomonadati</taxon>
        <taxon>Pseudomonadota</taxon>
        <taxon>Alphaproteobacteria</taxon>
        <taxon>Acetobacterales</taxon>
        <taxon>Acidocellaceae</taxon>
        <taxon>Acidisoma</taxon>
    </lineage>
</organism>
<comment type="caution">
    <text evidence="1">The sequence shown here is derived from an EMBL/GenBank/DDBJ whole genome shotgun (WGS) entry which is preliminary data.</text>
</comment>
<dbReference type="RefSeq" id="WP_227322581.1">
    <property type="nucleotide sequence ID" value="NZ_JAESVB010000009.1"/>
</dbReference>
<dbReference type="InterPro" id="IPR014581">
    <property type="entry name" value="UCP033303"/>
</dbReference>
<dbReference type="InterPro" id="IPR009758">
    <property type="entry name" value="DUF1326"/>
</dbReference>